<dbReference type="STRING" id="1122206.SAMN02745753_00331"/>
<comment type="subcellular location">
    <subcellularLocation>
        <location evidence="1 6">Cell membrane</location>
        <topology evidence="1 6">Multi-pass membrane protein</topology>
    </subcellularLocation>
</comment>
<dbReference type="RefSeq" id="WP_072837971.1">
    <property type="nucleotide sequence ID" value="NZ_FQVF01000002.1"/>
</dbReference>
<organism evidence="8 9">
    <name type="scientific">Marinomonas polaris DSM 16579</name>
    <dbReference type="NCBI Taxonomy" id="1122206"/>
    <lineage>
        <taxon>Bacteria</taxon>
        <taxon>Pseudomonadati</taxon>
        <taxon>Pseudomonadota</taxon>
        <taxon>Gammaproteobacteria</taxon>
        <taxon>Oceanospirillales</taxon>
        <taxon>Oceanospirillaceae</taxon>
        <taxon>Marinomonas</taxon>
    </lineage>
</organism>
<gene>
    <name evidence="8" type="ORF">SAMN02745753_00331</name>
</gene>
<evidence type="ECO:0000256" key="3">
    <source>
        <dbReference type="ARBA" id="ARBA00022692"/>
    </source>
</evidence>
<keyword evidence="3 6" id="KW-0812">Transmembrane</keyword>
<dbReference type="GO" id="GO:0005886">
    <property type="term" value="C:plasma membrane"/>
    <property type="evidence" value="ECO:0007669"/>
    <property type="project" value="UniProtKB-SubCell"/>
</dbReference>
<comment type="similarity">
    <text evidence="6">Belongs to the TVP38/TMEM64 family.</text>
</comment>
<feature type="domain" description="VTT" evidence="7">
    <location>
        <begin position="62"/>
        <end position="176"/>
    </location>
</feature>
<dbReference type="OrthoDB" id="7348996at2"/>
<evidence type="ECO:0000256" key="1">
    <source>
        <dbReference type="ARBA" id="ARBA00004651"/>
    </source>
</evidence>
<evidence type="ECO:0000313" key="9">
    <source>
        <dbReference type="Proteomes" id="UP000184517"/>
    </source>
</evidence>
<dbReference type="InterPro" id="IPR032816">
    <property type="entry name" value="VTT_dom"/>
</dbReference>
<evidence type="ECO:0000256" key="4">
    <source>
        <dbReference type="ARBA" id="ARBA00022989"/>
    </source>
</evidence>
<evidence type="ECO:0000256" key="2">
    <source>
        <dbReference type="ARBA" id="ARBA00022475"/>
    </source>
</evidence>
<accession>A0A1M4TNJ9</accession>
<keyword evidence="5 6" id="KW-0472">Membrane</keyword>
<dbReference type="PANTHER" id="PTHR12677:SF59">
    <property type="entry name" value="GOLGI APPARATUS MEMBRANE PROTEIN TVP38-RELATED"/>
    <property type="match status" value="1"/>
</dbReference>
<keyword evidence="4 6" id="KW-1133">Transmembrane helix</keyword>
<dbReference type="Proteomes" id="UP000184517">
    <property type="component" value="Unassembled WGS sequence"/>
</dbReference>
<evidence type="ECO:0000256" key="6">
    <source>
        <dbReference type="RuleBase" id="RU366058"/>
    </source>
</evidence>
<feature type="transmembrane region" description="Helical" evidence="6">
    <location>
        <begin position="156"/>
        <end position="179"/>
    </location>
</feature>
<feature type="transmembrane region" description="Helical" evidence="6">
    <location>
        <begin position="185"/>
        <end position="205"/>
    </location>
</feature>
<dbReference type="InterPro" id="IPR015414">
    <property type="entry name" value="TMEM64"/>
</dbReference>
<comment type="caution">
    <text evidence="6">Lacks conserved residue(s) required for the propagation of feature annotation.</text>
</comment>
<name>A0A1M4TNJ9_9GAMM</name>
<protein>
    <recommendedName>
        <fullName evidence="6">TVP38/TMEM64 family membrane protein</fullName>
    </recommendedName>
</protein>
<proteinExistence type="inferred from homology"/>
<dbReference type="AlphaFoldDB" id="A0A1M4TNJ9"/>
<dbReference type="PANTHER" id="PTHR12677">
    <property type="entry name" value="GOLGI APPARATUS MEMBRANE PROTEIN TVP38-RELATED"/>
    <property type="match status" value="1"/>
</dbReference>
<feature type="transmembrane region" description="Helical" evidence="6">
    <location>
        <begin position="72"/>
        <end position="97"/>
    </location>
</feature>
<reference evidence="9" key="1">
    <citation type="submission" date="2016-11" db="EMBL/GenBank/DDBJ databases">
        <authorList>
            <person name="Varghese N."/>
            <person name="Submissions S."/>
        </authorList>
    </citation>
    <scope>NUCLEOTIDE SEQUENCE [LARGE SCALE GENOMIC DNA]</scope>
    <source>
        <strain evidence="9">DSM 16579</strain>
    </source>
</reference>
<sequence>MKWVKWLLLVIFVVLLISGVLNPVLAHLSDKNWLTGYLLQYGWIGHFSIALAALIFVGIGGPRQAISFIFGYLYGAVVGVAVAIAICSLAALANYMAARMVFAHTLAHHFPVRMHKFNQFASRAPFMKILTLRLLPVGSNLVTNLLSGSVGVPLPAFLCASVLGYFPQTLVFALIGGGIGSANHAMIYLSIGLSLLSFVLTALIYRDHLKHKLSKLNLENNA</sequence>
<keyword evidence="9" id="KW-1185">Reference proteome</keyword>
<keyword evidence="2 6" id="KW-1003">Cell membrane</keyword>
<evidence type="ECO:0000313" key="8">
    <source>
        <dbReference type="EMBL" id="SHE45867.1"/>
    </source>
</evidence>
<evidence type="ECO:0000259" key="7">
    <source>
        <dbReference type="Pfam" id="PF09335"/>
    </source>
</evidence>
<feature type="transmembrane region" description="Helical" evidence="6">
    <location>
        <begin position="42"/>
        <end position="60"/>
    </location>
</feature>
<dbReference type="EMBL" id="FQVF01000002">
    <property type="protein sequence ID" value="SHE45867.1"/>
    <property type="molecule type" value="Genomic_DNA"/>
</dbReference>
<dbReference type="Pfam" id="PF09335">
    <property type="entry name" value="VTT_dom"/>
    <property type="match status" value="1"/>
</dbReference>
<evidence type="ECO:0000256" key="5">
    <source>
        <dbReference type="ARBA" id="ARBA00023136"/>
    </source>
</evidence>